<dbReference type="HOGENOM" id="CLU_1952951_0_0_1"/>
<dbReference type="OrthoDB" id="2372305at2759"/>
<proteinExistence type="predicted"/>
<dbReference type="EMBL" id="JH993001">
    <property type="protein sequence ID" value="EKX45115.1"/>
    <property type="molecule type" value="Genomic_DNA"/>
</dbReference>
<reference evidence="3" key="3">
    <citation type="submission" date="2016-03" db="UniProtKB">
        <authorList>
            <consortium name="EnsemblProtists"/>
        </authorList>
    </citation>
    <scope>IDENTIFICATION</scope>
</reference>
<dbReference type="AlphaFoldDB" id="L1JAJ2"/>
<accession>L1JAJ2</accession>
<evidence type="ECO:0000313" key="4">
    <source>
        <dbReference type="Proteomes" id="UP000011087"/>
    </source>
</evidence>
<keyword evidence="4" id="KW-1185">Reference proteome</keyword>
<dbReference type="Proteomes" id="UP000011087">
    <property type="component" value="Unassembled WGS sequence"/>
</dbReference>
<keyword evidence="1" id="KW-0175">Coiled coil</keyword>
<reference evidence="2 4" key="1">
    <citation type="journal article" date="2012" name="Nature">
        <title>Algal genomes reveal evolutionary mosaicism and the fate of nucleomorphs.</title>
        <authorList>
            <consortium name="DOE Joint Genome Institute"/>
            <person name="Curtis B.A."/>
            <person name="Tanifuji G."/>
            <person name="Burki F."/>
            <person name="Gruber A."/>
            <person name="Irimia M."/>
            <person name="Maruyama S."/>
            <person name="Arias M.C."/>
            <person name="Ball S.G."/>
            <person name="Gile G.H."/>
            <person name="Hirakawa Y."/>
            <person name="Hopkins J.F."/>
            <person name="Kuo A."/>
            <person name="Rensing S.A."/>
            <person name="Schmutz J."/>
            <person name="Symeonidi A."/>
            <person name="Elias M."/>
            <person name="Eveleigh R.J."/>
            <person name="Herman E.K."/>
            <person name="Klute M.J."/>
            <person name="Nakayama T."/>
            <person name="Obornik M."/>
            <person name="Reyes-Prieto A."/>
            <person name="Armbrust E.V."/>
            <person name="Aves S.J."/>
            <person name="Beiko R.G."/>
            <person name="Coutinho P."/>
            <person name="Dacks J.B."/>
            <person name="Durnford D.G."/>
            <person name="Fast N.M."/>
            <person name="Green B.R."/>
            <person name="Grisdale C.J."/>
            <person name="Hempel F."/>
            <person name="Henrissat B."/>
            <person name="Hoppner M.P."/>
            <person name="Ishida K."/>
            <person name="Kim E."/>
            <person name="Koreny L."/>
            <person name="Kroth P.G."/>
            <person name="Liu Y."/>
            <person name="Malik S.B."/>
            <person name="Maier U.G."/>
            <person name="McRose D."/>
            <person name="Mock T."/>
            <person name="Neilson J.A."/>
            <person name="Onodera N.T."/>
            <person name="Poole A.M."/>
            <person name="Pritham E.J."/>
            <person name="Richards T.A."/>
            <person name="Rocap G."/>
            <person name="Roy S.W."/>
            <person name="Sarai C."/>
            <person name="Schaack S."/>
            <person name="Shirato S."/>
            <person name="Slamovits C.H."/>
            <person name="Spencer D.F."/>
            <person name="Suzuki S."/>
            <person name="Worden A.Z."/>
            <person name="Zauner S."/>
            <person name="Barry K."/>
            <person name="Bell C."/>
            <person name="Bharti A.K."/>
            <person name="Crow J.A."/>
            <person name="Grimwood J."/>
            <person name="Kramer R."/>
            <person name="Lindquist E."/>
            <person name="Lucas S."/>
            <person name="Salamov A."/>
            <person name="McFadden G.I."/>
            <person name="Lane C.E."/>
            <person name="Keeling P.J."/>
            <person name="Gray M.W."/>
            <person name="Grigoriev I.V."/>
            <person name="Archibald J.M."/>
        </authorList>
    </citation>
    <scope>NUCLEOTIDE SEQUENCE</scope>
    <source>
        <strain evidence="2 4">CCMP2712</strain>
    </source>
</reference>
<evidence type="ECO:0000256" key="1">
    <source>
        <dbReference type="SAM" id="Coils"/>
    </source>
</evidence>
<dbReference type="GeneID" id="17301716"/>
<evidence type="ECO:0000313" key="2">
    <source>
        <dbReference type="EMBL" id="EKX45115.1"/>
    </source>
</evidence>
<organism evidence="2">
    <name type="scientific">Guillardia theta (strain CCMP2712)</name>
    <name type="common">Cryptophyte</name>
    <dbReference type="NCBI Taxonomy" id="905079"/>
    <lineage>
        <taxon>Eukaryota</taxon>
        <taxon>Cryptophyceae</taxon>
        <taxon>Pyrenomonadales</taxon>
        <taxon>Geminigeraceae</taxon>
        <taxon>Guillardia</taxon>
    </lineage>
</organism>
<dbReference type="KEGG" id="gtt:GUITHDRAFT_109159"/>
<name>L1JAJ2_GUITC</name>
<protein>
    <recommendedName>
        <fullName evidence="5">BLOC-1-related complex subunit 7</fullName>
    </recommendedName>
</protein>
<dbReference type="EnsemblProtists" id="EKX45115">
    <property type="protein sequence ID" value="EKX45115"/>
    <property type="gene ID" value="GUITHDRAFT_109159"/>
</dbReference>
<sequence length="129" mass="13930">MSTPADIEDKDAVKLASAAYAQSLRIPPSSKLQLQAAESMTESAMLRLKEIEVTIDTSGSEVDSIANELVPQLQKHTEQLTNVFALIDKMAEHIENVKTSVNKMEARLEAAEAANAGQVAIIGHTCFGY</sequence>
<reference evidence="4" key="2">
    <citation type="submission" date="2012-11" db="EMBL/GenBank/DDBJ databases">
        <authorList>
            <person name="Kuo A."/>
            <person name="Curtis B.A."/>
            <person name="Tanifuji G."/>
            <person name="Burki F."/>
            <person name="Gruber A."/>
            <person name="Irimia M."/>
            <person name="Maruyama S."/>
            <person name="Arias M.C."/>
            <person name="Ball S.G."/>
            <person name="Gile G.H."/>
            <person name="Hirakawa Y."/>
            <person name="Hopkins J.F."/>
            <person name="Rensing S.A."/>
            <person name="Schmutz J."/>
            <person name="Symeonidi A."/>
            <person name="Elias M."/>
            <person name="Eveleigh R.J."/>
            <person name="Herman E.K."/>
            <person name="Klute M.J."/>
            <person name="Nakayama T."/>
            <person name="Obornik M."/>
            <person name="Reyes-Prieto A."/>
            <person name="Armbrust E.V."/>
            <person name="Aves S.J."/>
            <person name="Beiko R.G."/>
            <person name="Coutinho P."/>
            <person name="Dacks J.B."/>
            <person name="Durnford D.G."/>
            <person name="Fast N.M."/>
            <person name="Green B.R."/>
            <person name="Grisdale C."/>
            <person name="Hempe F."/>
            <person name="Henrissat B."/>
            <person name="Hoppner M.P."/>
            <person name="Ishida K.-I."/>
            <person name="Kim E."/>
            <person name="Koreny L."/>
            <person name="Kroth P.G."/>
            <person name="Liu Y."/>
            <person name="Malik S.-B."/>
            <person name="Maier U.G."/>
            <person name="McRose D."/>
            <person name="Mock T."/>
            <person name="Neilson J.A."/>
            <person name="Onodera N.T."/>
            <person name="Poole A.M."/>
            <person name="Pritham E.J."/>
            <person name="Richards T.A."/>
            <person name="Rocap G."/>
            <person name="Roy S.W."/>
            <person name="Sarai C."/>
            <person name="Schaack S."/>
            <person name="Shirato S."/>
            <person name="Slamovits C.H."/>
            <person name="Spencer D.F."/>
            <person name="Suzuki S."/>
            <person name="Worden A.Z."/>
            <person name="Zauner S."/>
            <person name="Barry K."/>
            <person name="Bell C."/>
            <person name="Bharti A.K."/>
            <person name="Crow J.A."/>
            <person name="Grimwood J."/>
            <person name="Kramer R."/>
            <person name="Lindquist E."/>
            <person name="Lucas S."/>
            <person name="Salamov A."/>
            <person name="McFadden G.I."/>
            <person name="Lane C.E."/>
            <person name="Keeling P.J."/>
            <person name="Gray M.W."/>
            <person name="Grigoriev I.V."/>
            <person name="Archibald J.M."/>
        </authorList>
    </citation>
    <scope>NUCLEOTIDE SEQUENCE</scope>
    <source>
        <strain evidence="4">CCMP2712</strain>
    </source>
</reference>
<gene>
    <name evidence="2" type="ORF">GUITHDRAFT_109159</name>
</gene>
<dbReference type="PaxDb" id="55529-EKX45115"/>
<evidence type="ECO:0000313" key="3">
    <source>
        <dbReference type="EnsemblProtists" id="EKX45115"/>
    </source>
</evidence>
<feature type="coiled-coil region" evidence="1">
    <location>
        <begin position="87"/>
        <end position="114"/>
    </location>
</feature>
<evidence type="ECO:0008006" key="5">
    <source>
        <dbReference type="Google" id="ProtNLM"/>
    </source>
</evidence>
<dbReference type="RefSeq" id="XP_005832095.1">
    <property type="nucleotide sequence ID" value="XM_005832038.1"/>
</dbReference>